<feature type="transmembrane region" description="Helical" evidence="1">
    <location>
        <begin position="193"/>
        <end position="212"/>
    </location>
</feature>
<accession>A0A853DL77</accession>
<feature type="transmembrane region" description="Helical" evidence="1">
    <location>
        <begin position="21"/>
        <end position="41"/>
    </location>
</feature>
<evidence type="ECO:0000313" key="3">
    <source>
        <dbReference type="Proteomes" id="UP000571817"/>
    </source>
</evidence>
<dbReference type="Proteomes" id="UP000571817">
    <property type="component" value="Unassembled WGS sequence"/>
</dbReference>
<comment type="caution">
    <text evidence="2">The sequence shown here is derived from an EMBL/GenBank/DDBJ whole genome shotgun (WGS) entry which is preliminary data.</text>
</comment>
<gene>
    <name evidence="2" type="ORF">HNR15_002434</name>
</gene>
<name>A0A853DL77_9MICO</name>
<dbReference type="EMBL" id="JACCFW010000001">
    <property type="protein sequence ID" value="NYJ75471.1"/>
    <property type="molecule type" value="Genomic_DNA"/>
</dbReference>
<proteinExistence type="predicted"/>
<keyword evidence="3" id="KW-1185">Reference proteome</keyword>
<feature type="transmembrane region" description="Helical" evidence="1">
    <location>
        <begin position="53"/>
        <end position="72"/>
    </location>
</feature>
<keyword evidence="1" id="KW-0812">Transmembrane</keyword>
<sequence>MPSRLAHTPDATDQRRLFRQSGAMVLGIVTIVICAVILVFGLWSMHRLHAVDIAWPIAVALLAWVLFVRPCVALTEQAVVIRNLVRDVHIPWAAVESTQSRWNLKVITTGGAGYGSWAITTQRRRVPRAQRIGLGMGTFRSRAERKQPIDVGAYLNGPERAQSAAAVAASIDEMKAASAQQPTGDTGVRVQPAWWGIAALGAAVVLIVVGPLG</sequence>
<keyword evidence="1" id="KW-0472">Membrane</keyword>
<evidence type="ECO:0000256" key="1">
    <source>
        <dbReference type="SAM" id="Phobius"/>
    </source>
</evidence>
<protein>
    <recommendedName>
        <fullName evidence="4">PH domain-containing protein</fullName>
    </recommendedName>
</protein>
<dbReference type="RefSeq" id="WP_179482179.1">
    <property type="nucleotide sequence ID" value="NZ_JACCFW010000001.1"/>
</dbReference>
<evidence type="ECO:0000313" key="2">
    <source>
        <dbReference type="EMBL" id="NYJ75471.1"/>
    </source>
</evidence>
<organism evidence="2 3">
    <name type="scientific">Allobranchiibius huperziae</name>
    <dbReference type="NCBI Taxonomy" id="1874116"/>
    <lineage>
        <taxon>Bacteria</taxon>
        <taxon>Bacillati</taxon>
        <taxon>Actinomycetota</taxon>
        <taxon>Actinomycetes</taxon>
        <taxon>Micrococcales</taxon>
        <taxon>Dermacoccaceae</taxon>
        <taxon>Allobranchiibius</taxon>
    </lineage>
</organism>
<evidence type="ECO:0008006" key="4">
    <source>
        <dbReference type="Google" id="ProtNLM"/>
    </source>
</evidence>
<reference evidence="2 3" key="1">
    <citation type="submission" date="2020-07" db="EMBL/GenBank/DDBJ databases">
        <title>Sequencing the genomes of 1000 actinobacteria strains.</title>
        <authorList>
            <person name="Klenk H.-P."/>
        </authorList>
    </citation>
    <scope>NUCLEOTIDE SEQUENCE [LARGE SCALE GENOMIC DNA]</scope>
    <source>
        <strain evidence="2 3">DSM 29531</strain>
    </source>
</reference>
<dbReference type="AlphaFoldDB" id="A0A853DL77"/>
<keyword evidence="1" id="KW-1133">Transmembrane helix</keyword>